<evidence type="ECO:0000313" key="2">
    <source>
        <dbReference type="EMBL" id="RMB62501.1"/>
    </source>
</evidence>
<keyword evidence="3" id="KW-1185">Reference proteome</keyword>
<gene>
    <name evidence="2" type="ORF">EAX62_06130</name>
</gene>
<dbReference type="Proteomes" id="UP000275256">
    <property type="component" value="Unassembled WGS sequence"/>
</dbReference>
<sequence length="442" mass="46526">MATTCCAPRPIVLPHPSRSWGITTAPGRRCPLLWRLQPCMGLPFVWRMLRETGRAPGRGLPQWDSGGAARVVGMARDVVVIGATVAGLTAARRLASEGFGVTVLDPNPEGASVGIGHGVSACAHASTVANMAAAYGPTSAHEHVRRNLAGMAEIRRVIASGGVAHSEVTLQDHSLGFALARELRDVAALITDSGAEVELLEISDNHRSGAWLSSQAVALDPAVYGAALASQAATAGAVIRYDTTVTHLQRRDGVSLVSHRNNLAWARELDVTRAAAVVDTLGISPWGRIAEVAPSQWVPVIRCRTAEPINAVTLLAGPPVWMIRPDGDEVILLGVKTSPEAYPGAAEELRRWATASLGASEMREAHMVIDPSDHGRPAAGASAIPGGFYARGNGRGELMNGTASGTWLASLLIGSGQHDVALPLSSRMRAQARSVGHRLRRR</sequence>
<dbReference type="Gene3D" id="3.50.50.60">
    <property type="entry name" value="FAD/NAD(P)-binding domain"/>
    <property type="match status" value="1"/>
</dbReference>
<dbReference type="Pfam" id="PF01266">
    <property type="entry name" value="DAO"/>
    <property type="match status" value="1"/>
</dbReference>
<dbReference type="AlphaFoldDB" id="A0A3M0GBR6"/>
<proteinExistence type="predicted"/>
<name>A0A3M0GBR6_9ACTN</name>
<evidence type="ECO:0000313" key="3">
    <source>
        <dbReference type="Proteomes" id="UP000275256"/>
    </source>
</evidence>
<dbReference type="SUPFAM" id="SSF51905">
    <property type="entry name" value="FAD/NAD(P)-binding domain"/>
    <property type="match status" value="1"/>
</dbReference>
<evidence type="ECO:0000259" key="1">
    <source>
        <dbReference type="Pfam" id="PF01266"/>
    </source>
</evidence>
<reference evidence="2 3" key="1">
    <citation type="submission" date="2018-10" db="EMBL/GenBank/DDBJ databases">
        <title>Tessaracoccus antarcticuss sp. nov., isolated from sediment.</title>
        <authorList>
            <person name="Zhou L.Y."/>
            <person name="Du Z.J."/>
        </authorList>
    </citation>
    <scope>NUCLEOTIDE SEQUENCE [LARGE SCALE GENOMIC DNA]</scope>
    <source>
        <strain evidence="2 3">JDX10</strain>
    </source>
</reference>
<dbReference type="InterPro" id="IPR006076">
    <property type="entry name" value="FAD-dep_OxRdtase"/>
</dbReference>
<organism evidence="2 3">
    <name type="scientific">Tessaracoccus antarcticus</name>
    <dbReference type="NCBI Taxonomy" id="2479848"/>
    <lineage>
        <taxon>Bacteria</taxon>
        <taxon>Bacillati</taxon>
        <taxon>Actinomycetota</taxon>
        <taxon>Actinomycetes</taxon>
        <taxon>Propionibacteriales</taxon>
        <taxon>Propionibacteriaceae</taxon>
        <taxon>Tessaracoccus</taxon>
    </lineage>
</organism>
<accession>A0A3M0GBR6</accession>
<comment type="caution">
    <text evidence="2">The sequence shown here is derived from an EMBL/GenBank/DDBJ whole genome shotgun (WGS) entry which is preliminary data.</text>
</comment>
<feature type="domain" description="FAD dependent oxidoreductase" evidence="1">
    <location>
        <begin position="77"/>
        <end position="411"/>
    </location>
</feature>
<protein>
    <submittedName>
        <fullName evidence="2">FAD-binding oxidoreductase</fullName>
    </submittedName>
</protein>
<dbReference type="Gene3D" id="3.30.9.10">
    <property type="entry name" value="D-Amino Acid Oxidase, subunit A, domain 2"/>
    <property type="match status" value="1"/>
</dbReference>
<dbReference type="InterPro" id="IPR036188">
    <property type="entry name" value="FAD/NAD-bd_sf"/>
</dbReference>
<dbReference type="EMBL" id="REFW01000001">
    <property type="protein sequence ID" value="RMB62501.1"/>
    <property type="molecule type" value="Genomic_DNA"/>
</dbReference>